<dbReference type="PATRIC" id="fig|48936.3.peg.963"/>
<reference evidence="2 3" key="1">
    <citation type="submission" date="2014-10" db="EMBL/GenBank/DDBJ databases">
        <title>Draft genome sequence of Novosphingobium subterraneum DSM 12447.</title>
        <authorList>
            <person name="Gan H.M."/>
            <person name="Gan H.Y."/>
            <person name="Savka M.A."/>
        </authorList>
    </citation>
    <scope>NUCLEOTIDE SEQUENCE [LARGE SCALE GENOMIC DNA]</scope>
    <source>
        <strain evidence="2 3">DSM 12447</strain>
    </source>
</reference>
<proteinExistence type="predicted"/>
<evidence type="ECO:0000313" key="3">
    <source>
        <dbReference type="Proteomes" id="UP000031338"/>
    </source>
</evidence>
<feature type="transmembrane region" description="Helical" evidence="1">
    <location>
        <begin position="114"/>
        <end position="135"/>
    </location>
</feature>
<comment type="caution">
    <text evidence="2">The sequence shown here is derived from an EMBL/GenBank/DDBJ whole genome shotgun (WGS) entry which is preliminary data.</text>
</comment>
<dbReference type="EMBL" id="JRVC01000003">
    <property type="protein sequence ID" value="KHS48866.1"/>
    <property type="molecule type" value="Genomic_DNA"/>
</dbReference>
<feature type="transmembrane region" description="Helical" evidence="1">
    <location>
        <begin position="6"/>
        <end position="29"/>
    </location>
</feature>
<accession>A0A0B9AHT4</accession>
<keyword evidence="1" id="KW-0812">Transmembrane</keyword>
<keyword evidence="1" id="KW-0472">Membrane</keyword>
<sequence>MGPVNWIAVVVATLFALGASTLWYGPLFGRARLEEVGPGKLGIRRSPARTAAITAALLFISASMMGHMFARVGAATLDVKWWLYFMMSGGLAIAFVVPSLWISYSQQRISTRLALIDGGFWLAAYLSMGLAFMLMGQ</sequence>
<feature type="transmembrane region" description="Helical" evidence="1">
    <location>
        <begin position="81"/>
        <end position="102"/>
    </location>
</feature>
<dbReference type="AlphaFoldDB" id="A0A0B9AHT4"/>
<protein>
    <recommendedName>
        <fullName evidence="4">DUF1761 domain-containing protein</fullName>
    </recommendedName>
</protein>
<evidence type="ECO:0008006" key="4">
    <source>
        <dbReference type="Google" id="ProtNLM"/>
    </source>
</evidence>
<dbReference type="Pfam" id="PF08570">
    <property type="entry name" value="DUF1761"/>
    <property type="match status" value="1"/>
</dbReference>
<name>A0A0B9AHT4_9SPHN</name>
<keyword evidence="1" id="KW-1133">Transmembrane helix</keyword>
<evidence type="ECO:0000313" key="2">
    <source>
        <dbReference type="EMBL" id="KHS48866.1"/>
    </source>
</evidence>
<keyword evidence="3" id="KW-1185">Reference proteome</keyword>
<feature type="transmembrane region" description="Helical" evidence="1">
    <location>
        <begin position="50"/>
        <end position="69"/>
    </location>
</feature>
<organism evidence="2 3">
    <name type="scientific">Novosphingobium subterraneum</name>
    <dbReference type="NCBI Taxonomy" id="48936"/>
    <lineage>
        <taxon>Bacteria</taxon>
        <taxon>Pseudomonadati</taxon>
        <taxon>Pseudomonadota</taxon>
        <taxon>Alphaproteobacteria</taxon>
        <taxon>Sphingomonadales</taxon>
        <taxon>Sphingomonadaceae</taxon>
        <taxon>Novosphingobium</taxon>
    </lineage>
</organism>
<evidence type="ECO:0000256" key="1">
    <source>
        <dbReference type="SAM" id="Phobius"/>
    </source>
</evidence>
<dbReference type="Proteomes" id="UP000031338">
    <property type="component" value="Unassembled WGS sequence"/>
</dbReference>
<dbReference type="InterPro" id="IPR013879">
    <property type="entry name" value="DUF1761"/>
</dbReference>
<gene>
    <name evidence="2" type="ORF">NJ75_00951</name>
</gene>